<reference evidence="2 3" key="1">
    <citation type="journal article" date="2018" name="Elife">
        <title>Functional genomics of lipid metabolism in the oleaginous yeast Rhodosporidium toruloides.</title>
        <authorList>
            <person name="Coradetti S.T."/>
            <person name="Pinel D."/>
            <person name="Geiselman G."/>
            <person name="Ito M."/>
            <person name="Mondo S."/>
            <person name="Reilly M.C."/>
            <person name="Cheng Y.F."/>
            <person name="Bauer S."/>
            <person name="Grigoriev I."/>
            <person name="Gladden J.M."/>
            <person name="Simmons B.A."/>
            <person name="Brem R."/>
            <person name="Arkin A.P."/>
            <person name="Skerker J.M."/>
        </authorList>
    </citation>
    <scope>NUCLEOTIDE SEQUENCE [LARGE SCALE GENOMIC DNA]</scope>
    <source>
        <strain evidence="2 3">NBRC 0880</strain>
    </source>
</reference>
<proteinExistence type="predicted"/>
<dbReference type="AlphaFoldDB" id="A0A2T0AIK7"/>
<evidence type="ECO:0000313" key="2">
    <source>
        <dbReference type="EMBL" id="PRQ77829.1"/>
    </source>
</evidence>
<dbReference type="EMBL" id="LCTV02000001">
    <property type="protein sequence ID" value="PRQ77829.1"/>
    <property type="molecule type" value="Genomic_DNA"/>
</dbReference>
<comment type="caution">
    <text evidence="2">The sequence shown here is derived from an EMBL/GenBank/DDBJ whole genome shotgun (WGS) entry which is preliminary data.</text>
</comment>
<gene>
    <name evidence="2" type="ORF">AAT19DRAFT_8897</name>
</gene>
<name>A0A2T0AIK7_RHOTO</name>
<protein>
    <submittedName>
        <fullName evidence="2">Uncharacterized protein</fullName>
    </submittedName>
</protein>
<feature type="compositionally biased region" description="Polar residues" evidence="1">
    <location>
        <begin position="65"/>
        <end position="75"/>
    </location>
</feature>
<dbReference type="Proteomes" id="UP000239560">
    <property type="component" value="Unassembled WGS sequence"/>
</dbReference>
<evidence type="ECO:0000256" key="1">
    <source>
        <dbReference type="SAM" id="MobiDB-lite"/>
    </source>
</evidence>
<feature type="compositionally biased region" description="Low complexity" evidence="1">
    <location>
        <begin position="158"/>
        <end position="170"/>
    </location>
</feature>
<dbReference type="OrthoDB" id="2535785at2759"/>
<sequence>MLDKQPKNSKAPRPALATRPQVSLVLPESVDFGLGPGYNERKGTAFSQVQRADDEDDEDDLYEAMTTSKGQLKLNSPSKTGSKAKASTSKASTSKAKPKAKSKAKPAVPDSEDNDSDAMGSSNTVRGDDMEIDELDDDTATQRSTASGRSGSRKAPTKRAAPARKAAPATIMIDDDDSDSDSGLTFKVREGSPRVIVRRRWLRAMLAIRRSPSIVPLLPLLMRFPYFSSTQQGFGKKAAGGRGR</sequence>
<feature type="compositionally biased region" description="Low complexity" evidence="1">
    <location>
        <begin position="76"/>
        <end position="95"/>
    </location>
</feature>
<organism evidence="2 3">
    <name type="scientific">Rhodotorula toruloides</name>
    <name type="common">Yeast</name>
    <name type="synonym">Rhodosporidium toruloides</name>
    <dbReference type="NCBI Taxonomy" id="5286"/>
    <lineage>
        <taxon>Eukaryota</taxon>
        <taxon>Fungi</taxon>
        <taxon>Dikarya</taxon>
        <taxon>Basidiomycota</taxon>
        <taxon>Pucciniomycotina</taxon>
        <taxon>Microbotryomycetes</taxon>
        <taxon>Sporidiobolales</taxon>
        <taxon>Sporidiobolaceae</taxon>
        <taxon>Rhodotorula</taxon>
    </lineage>
</organism>
<accession>A0A2T0AIK7</accession>
<feature type="region of interest" description="Disordered" evidence="1">
    <location>
        <begin position="1"/>
        <end position="185"/>
    </location>
</feature>
<feature type="compositionally biased region" description="Acidic residues" evidence="1">
    <location>
        <begin position="53"/>
        <end position="62"/>
    </location>
</feature>
<feature type="compositionally biased region" description="Polar residues" evidence="1">
    <location>
        <begin position="141"/>
        <end position="150"/>
    </location>
</feature>
<evidence type="ECO:0000313" key="3">
    <source>
        <dbReference type="Proteomes" id="UP000239560"/>
    </source>
</evidence>
<feature type="compositionally biased region" description="Acidic residues" evidence="1">
    <location>
        <begin position="130"/>
        <end position="139"/>
    </location>
</feature>